<dbReference type="Pfam" id="PF25540">
    <property type="entry name" value="DUF7923"/>
    <property type="match status" value="1"/>
</dbReference>
<accession>A0ABR4GRF7</accession>
<dbReference type="InterPro" id="IPR057654">
    <property type="entry name" value="Znf-CCCH_tandem"/>
</dbReference>
<dbReference type="Pfam" id="PF25543">
    <property type="entry name" value="zf-CCCH_tandem"/>
    <property type="match status" value="1"/>
</dbReference>
<proteinExistence type="predicted"/>
<feature type="coiled-coil region" evidence="1">
    <location>
        <begin position="18"/>
        <end position="52"/>
    </location>
</feature>
<gene>
    <name evidence="4" type="ORF">BJX63DRAFT_162873</name>
</gene>
<dbReference type="Proteomes" id="UP001610334">
    <property type="component" value="Unassembled WGS sequence"/>
</dbReference>
<evidence type="ECO:0000259" key="2">
    <source>
        <dbReference type="Pfam" id="PF25540"/>
    </source>
</evidence>
<reference evidence="4 5" key="1">
    <citation type="submission" date="2024-07" db="EMBL/GenBank/DDBJ databases">
        <title>Section-level genome sequencing and comparative genomics of Aspergillus sections Usti and Cavernicolus.</title>
        <authorList>
            <consortium name="Lawrence Berkeley National Laboratory"/>
            <person name="Nybo J.L."/>
            <person name="Vesth T.C."/>
            <person name="Theobald S."/>
            <person name="Frisvad J.C."/>
            <person name="Larsen T.O."/>
            <person name="Kjaerboelling I."/>
            <person name="Rothschild-Mancinelli K."/>
            <person name="Lyhne E.K."/>
            <person name="Kogle M.E."/>
            <person name="Barry K."/>
            <person name="Clum A."/>
            <person name="Na H."/>
            <person name="Ledsgaard L."/>
            <person name="Lin J."/>
            <person name="Lipzen A."/>
            <person name="Kuo A."/>
            <person name="Riley R."/>
            <person name="Mondo S."/>
            <person name="Labutti K."/>
            <person name="Haridas S."/>
            <person name="Pangalinan J."/>
            <person name="Salamov A.A."/>
            <person name="Simmons B.A."/>
            <person name="Magnuson J.K."/>
            <person name="Chen J."/>
            <person name="Drula E."/>
            <person name="Henrissat B."/>
            <person name="Wiebenga A."/>
            <person name="Lubbers R.J."/>
            <person name="Gomes A.C."/>
            <person name="Makela M.R."/>
            <person name="Stajich J."/>
            <person name="Grigoriev I.V."/>
            <person name="Mortensen U.H."/>
            <person name="De Vries R.P."/>
            <person name="Baker S.E."/>
            <person name="Andersen M.R."/>
        </authorList>
    </citation>
    <scope>NUCLEOTIDE SEQUENCE [LARGE SCALE GENOMIC DNA]</scope>
    <source>
        <strain evidence="4 5">CBS 588.65</strain>
    </source>
</reference>
<protein>
    <submittedName>
        <fullName evidence="4">CCCH zinc finger DNA binding protein</fullName>
    </submittedName>
</protein>
<keyword evidence="1" id="KW-0175">Coiled coil</keyword>
<feature type="domain" description="Tandem CCCH zinc finger" evidence="3">
    <location>
        <begin position="371"/>
        <end position="417"/>
    </location>
</feature>
<evidence type="ECO:0000256" key="1">
    <source>
        <dbReference type="SAM" id="Coils"/>
    </source>
</evidence>
<name>A0ABR4GRF7_9EURO</name>
<comment type="caution">
    <text evidence="4">The sequence shown here is derived from an EMBL/GenBank/DDBJ whole genome shotgun (WGS) entry which is preliminary data.</text>
</comment>
<evidence type="ECO:0000313" key="4">
    <source>
        <dbReference type="EMBL" id="KAL2801664.1"/>
    </source>
</evidence>
<keyword evidence="5" id="KW-1185">Reference proteome</keyword>
<feature type="domain" description="DUF7923" evidence="2">
    <location>
        <begin position="75"/>
        <end position="256"/>
    </location>
</feature>
<dbReference type="PANTHER" id="PTHR37543:SF1">
    <property type="entry name" value="CCCH ZINC FINGER DNA BINDING PROTEIN (AFU_ORTHOLOGUE AFUA_5G12760)"/>
    <property type="match status" value="1"/>
</dbReference>
<evidence type="ECO:0000313" key="5">
    <source>
        <dbReference type="Proteomes" id="UP001610334"/>
    </source>
</evidence>
<dbReference type="EMBL" id="JBFXLT010000272">
    <property type="protein sequence ID" value="KAL2801664.1"/>
    <property type="molecule type" value="Genomic_DNA"/>
</dbReference>
<organism evidence="4 5">
    <name type="scientific">Aspergillus granulosus</name>
    <dbReference type="NCBI Taxonomy" id="176169"/>
    <lineage>
        <taxon>Eukaryota</taxon>
        <taxon>Fungi</taxon>
        <taxon>Dikarya</taxon>
        <taxon>Ascomycota</taxon>
        <taxon>Pezizomycotina</taxon>
        <taxon>Eurotiomycetes</taxon>
        <taxon>Eurotiomycetidae</taxon>
        <taxon>Eurotiales</taxon>
        <taxon>Aspergillaceae</taxon>
        <taxon>Aspergillus</taxon>
        <taxon>Aspergillus subgen. Nidulantes</taxon>
    </lineage>
</organism>
<dbReference type="InterPro" id="IPR057683">
    <property type="entry name" value="DUF7923"/>
</dbReference>
<dbReference type="PANTHER" id="PTHR37543">
    <property type="entry name" value="CCCH ZINC FINGER DNA BINDING PROTEIN (AFU_ORTHOLOGUE AFUA_5G12760)"/>
    <property type="match status" value="1"/>
</dbReference>
<evidence type="ECO:0000259" key="3">
    <source>
        <dbReference type="Pfam" id="PF25543"/>
    </source>
</evidence>
<sequence length="429" mass="48287">MANIAELNKRYSALCTTEDNKDRLIKDLLGELQELDAERQTQKHEIDDQKRITNSFRDENERYKADLATFRRDKDKLSYISVLVDGDGMNFEKAFVQRGKDGGHEAARALIRAVDHHVQTVSPDVPAAIVYKIRVYAHVNGLTDAYRKANILSDGQKLEGFIHGFNQADEWCDFVDVGPGKECTDNKLKAVFKDDIHNIHCRRVIFCASADGGYATILRQYQELARKISLVKGPPFCFAMGTVAEKFTTTEFPDIFMSTKLMHDIRPQGGSSMATPANYASAVKKVPSPPPSARPEIEASNPPARATLSVCLNSKGERVDQHLRVSKESVNALKTKKLCNRFHILRACHDLGCPYTHEPNLSSRELNEQIYIARSTPCVAGPFCRNVDCIAGHRCAYGTDCKNYDCKFEDSMHHDDKEIMEIIDRQEIV</sequence>